<reference evidence="3" key="1">
    <citation type="journal article" date="2019" name="Int. J. Syst. Evol. Microbiol.">
        <title>The Global Catalogue of Microorganisms (GCM) 10K type strain sequencing project: providing services to taxonomists for standard genome sequencing and annotation.</title>
        <authorList>
            <consortium name="The Broad Institute Genomics Platform"/>
            <consortium name="The Broad Institute Genome Sequencing Center for Infectious Disease"/>
            <person name="Wu L."/>
            <person name="Ma J."/>
        </authorList>
    </citation>
    <scope>NUCLEOTIDE SEQUENCE [LARGE SCALE GENOMIC DNA]</scope>
    <source>
        <strain evidence="3">JCM 18409</strain>
    </source>
</reference>
<evidence type="ECO:0000256" key="1">
    <source>
        <dbReference type="SAM" id="Phobius"/>
    </source>
</evidence>
<keyword evidence="1" id="KW-0812">Transmembrane</keyword>
<keyword evidence="3" id="KW-1185">Reference proteome</keyword>
<sequence>MVEPIEVEADIAGFRLCGAMSTGAMPTGGLRKVWGRAVSMLAVAVGDVMALMTGVAGVLAMATGRIAFPWLRGKVRRPGVWGAGALLLAATLATAHLVPFGVRTVIGLSGLVLIGLGHVWERREMPPAEK</sequence>
<dbReference type="RefSeq" id="WP_345656902.1">
    <property type="nucleotide sequence ID" value="NZ_BAABKB010000033.1"/>
</dbReference>
<keyword evidence="1" id="KW-0472">Membrane</keyword>
<feature type="transmembrane region" description="Helical" evidence="1">
    <location>
        <begin position="48"/>
        <end position="68"/>
    </location>
</feature>
<evidence type="ECO:0008006" key="4">
    <source>
        <dbReference type="Google" id="ProtNLM"/>
    </source>
</evidence>
<evidence type="ECO:0000313" key="2">
    <source>
        <dbReference type="EMBL" id="GAA5030540.1"/>
    </source>
</evidence>
<gene>
    <name evidence="2" type="ORF">GCM10023335_70990</name>
</gene>
<protein>
    <recommendedName>
        <fullName evidence="4">GDT1 family protein</fullName>
    </recommendedName>
</protein>
<comment type="caution">
    <text evidence="2">The sequence shown here is derived from an EMBL/GenBank/DDBJ whole genome shotgun (WGS) entry which is preliminary data.</text>
</comment>
<feature type="transmembrane region" description="Helical" evidence="1">
    <location>
        <begin position="80"/>
        <end position="98"/>
    </location>
</feature>
<dbReference type="EMBL" id="BAABKB010000033">
    <property type="protein sequence ID" value="GAA5030540.1"/>
    <property type="molecule type" value="Genomic_DNA"/>
</dbReference>
<proteinExistence type="predicted"/>
<name>A0ABP9JFN9_9ACTN</name>
<dbReference type="Proteomes" id="UP001501759">
    <property type="component" value="Unassembled WGS sequence"/>
</dbReference>
<accession>A0ABP9JFN9</accession>
<keyword evidence="1" id="KW-1133">Transmembrane helix</keyword>
<feature type="transmembrane region" description="Helical" evidence="1">
    <location>
        <begin position="104"/>
        <end position="120"/>
    </location>
</feature>
<evidence type="ECO:0000313" key="3">
    <source>
        <dbReference type="Proteomes" id="UP001501759"/>
    </source>
</evidence>
<organism evidence="2 3">
    <name type="scientific">Streptomyces siamensis</name>
    <dbReference type="NCBI Taxonomy" id="1274986"/>
    <lineage>
        <taxon>Bacteria</taxon>
        <taxon>Bacillati</taxon>
        <taxon>Actinomycetota</taxon>
        <taxon>Actinomycetes</taxon>
        <taxon>Kitasatosporales</taxon>
        <taxon>Streptomycetaceae</taxon>
        <taxon>Streptomyces</taxon>
    </lineage>
</organism>